<dbReference type="Proteomes" id="UP001187415">
    <property type="component" value="Unassembled WGS sequence"/>
</dbReference>
<name>A0AA88SE61_CHASR</name>
<dbReference type="EMBL" id="JAUPFM010000013">
    <property type="protein sequence ID" value="KAK2833856.1"/>
    <property type="molecule type" value="Genomic_DNA"/>
</dbReference>
<sequence>MPQRIYCIIYSQVCFPRICVHCALQRHATERLPSCQTLLAQPAKIEEKLFQQQPQHCEIVPPRGLGVPSVPESSLLILECYLVIVGPERHDDPLLTLYDDVIKRSALSDSFVTSAMSATSFILAVTPHCFMEDGFKNTDCLRRRRISVDVAKNMLWLD</sequence>
<comment type="caution">
    <text evidence="1">The sequence shown here is derived from an EMBL/GenBank/DDBJ whole genome shotgun (WGS) entry which is preliminary data.</text>
</comment>
<gene>
    <name evidence="1" type="ORF">Q5P01_017745</name>
</gene>
<evidence type="ECO:0000313" key="2">
    <source>
        <dbReference type="Proteomes" id="UP001187415"/>
    </source>
</evidence>
<accession>A0AA88SE61</accession>
<dbReference type="AlphaFoldDB" id="A0AA88SE61"/>
<evidence type="ECO:0000313" key="1">
    <source>
        <dbReference type="EMBL" id="KAK2833856.1"/>
    </source>
</evidence>
<reference evidence="1" key="1">
    <citation type="submission" date="2023-07" db="EMBL/GenBank/DDBJ databases">
        <title>Chromosome-level Genome Assembly of Striped Snakehead (Channa striata).</title>
        <authorList>
            <person name="Liu H."/>
        </authorList>
    </citation>
    <scope>NUCLEOTIDE SEQUENCE</scope>
    <source>
        <strain evidence="1">Gz</strain>
        <tissue evidence="1">Muscle</tissue>
    </source>
</reference>
<keyword evidence="2" id="KW-1185">Reference proteome</keyword>
<organism evidence="1 2">
    <name type="scientific">Channa striata</name>
    <name type="common">Snakehead murrel</name>
    <name type="synonym">Ophicephalus striatus</name>
    <dbReference type="NCBI Taxonomy" id="64152"/>
    <lineage>
        <taxon>Eukaryota</taxon>
        <taxon>Metazoa</taxon>
        <taxon>Chordata</taxon>
        <taxon>Craniata</taxon>
        <taxon>Vertebrata</taxon>
        <taxon>Euteleostomi</taxon>
        <taxon>Actinopterygii</taxon>
        <taxon>Neopterygii</taxon>
        <taxon>Teleostei</taxon>
        <taxon>Neoteleostei</taxon>
        <taxon>Acanthomorphata</taxon>
        <taxon>Anabantaria</taxon>
        <taxon>Anabantiformes</taxon>
        <taxon>Channoidei</taxon>
        <taxon>Channidae</taxon>
        <taxon>Channa</taxon>
    </lineage>
</organism>
<proteinExistence type="predicted"/>
<protein>
    <submittedName>
        <fullName evidence="1">Uncharacterized protein</fullName>
    </submittedName>
</protein>